<evidence type="ECO:0008006" key="9">
    <source>
        <dbReference type="Google" id="ProtNLM"/>
    </source>
</evidence>
<feature type="domain" description="LHH" evidence="4">
    <location>
        <begin position="1448"/>
        <end position="1551"/>
    </location>
</feature>
<keyword evidence="8" id="KW-1185">Reference proteome</keyword>
<dbReference type="Pfam" id="PF03527">
    <property type="entry name" value="RHS"/>
    <property type="match status" value="1"/>
</dbReference>
<evidence type="ECO:0000256" key="1">
    <source>
        <dbReference type="ARBA" id="ARBA00022737"/>
    </source>
</evidence>
<evidence type="ECO:0000259" key="5">
    <source>
        <dbReference type="Pfam" id="PF20148"/>
    </source>
</evidence>
<dbReference type="Pfam" id="PF20148">
    <property type="entry name" value="DUF6531"/>
    <property type="match status" value="1"/>
</dbReference>
<dbReference type="InterPro" id="IPR031325">
    <property type="entry name" value="RHS_repeat"/>
</dbReference>
<sequence length="1558" mass="173145">MTLAAKHFDPQLGIDIHQYLAPPAPLPTPHIGMVLDPFDYLPIIGGTVHVSGVKRATAGTGGLCIHIPLGAWVPPMKAPMGPQFEDELFMGSRTVLADGEPFSRLGMPVLDCNLVGMIPPVRPKSPPKPKMSLTLPTAINVAIPTTVNVGGPPTISMTAMAFKGAFWLLKKSGVARRAADAFANMRRRACKNMNPGLLKCKVLRAEPVDIRDGSVVVTHEDFSIPGRLPLAWTRHYRSSETYAGASGHGWQTPADIRLVIEPDGAVLFVDVQSTAVFPHLPAGEGTEHAVLEFVDGARLMREADACGVRYVVRTKDGLRYVFVPPSNGPSSMPIERIEDLCGNHWQFERVDGHLVRIVESGIIDEETGQPLQGRFLEIDSRQGRVERIALHDPGTGLNYPLVRYRYDAAGDLIAAHDALDAPRTFEYREHRMVRHTDRLGLSFHYAFDDQWRVIRSWGDGGLYRYTFEYDALLRETQVTDSLGHTSLVKFDENGLPLCEIDPLDGVAVFEYDDVGRTTAVVDPMGLRTAFDYDERGNLLKLTRADGSVLETSYDAGDRPVDVIDPGGAIWSQRWDDRGLLLEQSTPLGAISRFGYNAYGQLRTHADPLGAVTRLQFDRHGQLQQVVDPLAVTSHYQHDALGSLQAQTGPAGQVTRYRHDGKGRLLEMIQPDGGRIHCEYDAEDQLLRHRDEAGHVTRLEYVGIGQIARRLQADGHSVCYEYDTEEQLTAVINQRGERYELRRDALGRIIEEVDYWGQARLYRYDACGRLLATEDALGHTVSYTTDKLGRVLGKALPDPDRTGHLVQETFRYDDGGRLVELRNPHRHVTCRFDPEGRLVEEVQDGFRITSRFDALGRRVARETSAGNRVLHTFDARGQVGTVRINNDVPIVIERDLLGRAVNEKLGEHLQRRLHYDGRGLMTVQSVLRDELPLFETSYGYDGSGNLTERRDSEHGSDCYTHDPLGRVMSHADPTGRIAHFLNDAAGDRLQTRVRPARMKRVSGGDAMPDLWTREGVHEGVRYVFDRTGTLVLRSTDQTCAGLADRSEELHLRWDASQRLVESRKGTEITRYGYDAVGRRVFKRNATHTTWFFWDGDTLAAEVVQDDASRAPCAATGSNVLELTEFQEKKRRTAALHARAREYVYHPGTFVPLALIERQPIDSALHVRPRSACEVTARSDVDNTSEPSAPAARALSRNRFRPDPGDPTGVLLASLSEDPGWAVLGHTAGLSGAMRSRGLGSLSLGGAPADRPGAGALGRTALLGGIVREPAPARPARPSETDQSRVRKRPADPARIPPEDSGAAEVYYYHVDPNGCPTRLTDPQGNVVWSASYTAWGATTRQSGSIQNHLRLQGQYLDMETGLHYNRFRYYDVRTGAYISQDPVGIAAGPNIYEYGPNTGMFVDPLGLSRYRRVTASDGRTVYQRDDLFDPQRKSAWKDPVTGQWKRGSNLDRMGDGLAPIGTDGKSVQLHHLTQTEINTFTGQRGSLVEILTDTHQNHSRILHYPFPRDPNRPKQTLPRYPSFRKNADGTASALDKQFNDFRTAYWKRRAADLLSGCRS</sequence>
<dbReference type="NCBIfam" id="TIGR03696">
    <property type="entry name" value="Rhs_assc_core"/>
    <property type="match status" value="1"/>
</dbReference>
<dbReference type="Pfam" id="PF14411">
    <property type="entry name" value="LHH"/>
    <property type="match status" value="1"/>
</dbReference>
<dbReference type="NCBIfam" id="TIGR01643">
    <property type="entry name" value="YD_repeat_2x"/>
    <property type="match status" value="7"/>
</dbReference>
<feature type="region of interest" description="Disordered" evidence="2">
    <location>
        <begin position="1264"/>
        <end position="1298"/>
    </location>
</feature>
<name>A0A918STC7_9GAMM</name>
<dbReference type="EMBL" id="BMYD01000001">
    <property type="protein sequence ID" value="GHA70168.1"/>
    <property type="molecule type" value="Genomic_DNA"/>
</dbReference>
<feature type="domain" description="RHS protein conserved region" evidence="3">
    <location>
        <begin position="1304"/>
        <end position="1340"/>
    </location>
</feature>
<dbReference type="PRINTS" id="PR00394">
    <property type="entry name" value="RHSPROTEIN"/>
</dbReference>
<dbReference type="PANTHER" id="PTHR32305:SF15">
    <property type="entry name" value="PROTEIN RHSA-RELATED"/>
    <property type="match status" value="1"/>
</dbReference>
<dbReference type="Pfam" id="PF25023">
    <property type="entry name" value="TEN_YD-shell"/>
    <property type="match status" value="1"/>
</dbReference>
<feature type="domain" description="Teneurin-like YD-shell" evidence="6">
    <location>
        <begin position="590"/>
        <end position="753"/>
    </location>
</feature>
<evidence type="ECO:0000259" key="4">
    <source>
        <dbReference type="Pfam" id="PF14411"/>
    </source>
</evidence>
<dbReference type="PANTHER" id="PTHR32305">
    <property type="match status" value="1"/>
</dbReference>
<dbReference type="InterPro" id="IPR026834">
    <property type="entry name" value="LHH"/>
</dbReference>
<organism evidence="7 8">
    <name type="scientific">Cognatilysobacter bugurensis</name>
    <dbReference type="NCBI Taxonomy" id="543356"/>
    <lineage>
        <taxon>Bacteria</taxon>
        <taxon>Pseudomonadati</taxon>
        <taxon>Pseudomonadota</taxon>
        <taxon>Gammaproteobacteria</taxon>
        <taxon>Lysobacterales</taxon>
        <taxon>Lysobacteraceae</taxon>
        <taxon>Cognatilysobacter</taxon>
    </lineage>
</organism>
<comment type="caution">
    <text evidence="7">The sequence shown here is derived from an EMBL/GenBank/DDBJ whole genome shotgun (WGS) entry which is preliminary data.</text>
</comment>
<dbReference type="CDD" id="cd14740">
    <property type="entry name" value="PAAR_4"/>
    <property type="match status" value="1"/>
</dbReference>
<dbReference type="InterPro" id="IPR006530">
    <property type="entry name" value="YD"/>
</dbReference>
<dbReference type="InterPro" id="IPR022385">
    <property type="entry name" value="Rhs_assc_core"/>
</dbReference>
<evidence type="ECO:0000256" key="2">
    <source>
        <dbReference type="SAM" id="MobiDB-lite"/>
    </source>
</evidence>
<evidence type="ECO:0000259" key="3">
    <source>
        <dbReference type="Pfam" id="PF03527"/>
    </source>
</evidence>
<proteinExistence type="predicted"/>
<dbReference type="InterPro" id="IPR045351">
    <property type="entry name" value="DUF6531"/>
</dbReference>
<evidence type="ECO:0000259" key="6">
    <source>
        <dbReference type="Pfam" id="PF25023"/>
    </source>
</evidence>
<dbReference type="InterPro" id="IPR001826">
    <property type="entry name" value="RHS"/>
</dbReference>
<evidence type="ECO:0000313" key="8">
    <source>
        <dbReference type="Proteomes" id="UP000646426"/>
    </source>
</evidence>
<dbReference type="RefSeq" id="WP_189452603.1">
    <property type="nucleotide sequence ID" value="NZ_BMYD01000001.1"/>
</dbReference>
<accession>A0A918STC7</accession>
<protein>
    <recommendedName>
        <fullName evidence="9">Type IV secretion protein Rhs</fullName>
    </recommendedName>
</protein>
<reference evidence="7" key="1">
    <citation type="journal article" date="2014" name="Int. J. Syst. Evol. Microbiol.">
        <title>Complete genome sequence of Corynebacterium casei LMG S-19264T (=DSM 44701T), isolated from a smear-ripened cheese.</title>
        <authorList>
            <consortium name="US DOE Joint Genome Institute (JGI-PGF)"/>
            <person name="Walter F."/>
            <person name="Albersmeier A."/>
            <person name="Kalinowski J."/>
            <person name="Ruckert C."/>
        </authorList>
    </citation>
    <scope>NUCLEOTIDE SEQUENCE</scope>
    <source>
        <strain evidence="7">KCTC 23077</strain>
    </source>
</reference>
<evidence type="ECO:0000313" key="7">
    <source>
        <dbReference type="EMBL" id="GHA70168.1"/>
    </source>
</evidence>
<dbReference type="Proteomes" id="UP000646426">
    <property type="component" value="Unassembled WGS sequence"/>
</dbReference>
<feature type="compositionally biased region" description="Low complexity" evidence="2">
    <location>
        <begin position="1264"/>
        <end position="1274"/>
    </location>
</feature>
<feature type="region of interest" description="Disordered" evidence="2">
    <location>
        <begin position="1173"/>
        <end position="1210"/>
    </location>
</feature>
<gene>
    <name evidence="7" type="ORF">GCM10007067_02800</name>
</gene>
<dbReference type="InterPro" id="IPR056823">
    <property type="entry name" value="TEN-like_YD-shell"/>
</dbReference>
<keyword evidence="1" id="KW-0677">Repeat</keyword>
<dbReference type="InterPro" id="IPR050708">
    <property type="entry name" value="T6SS_VgrG/RHS"/>
</dbReference>
<feature type="domain" description="DUF6531" evidence="5">
    <location>
        <begin position="206"/>
        <end position="272"/>
    </location>
</feature>
<dbReference type="Gene3D" id="2.180.10.10">
    <property type="entry name" value="RHS repeat-associated core"/>
    <property type="match status" value="4"/>
</dbReference>
<dbReference type="Pfam" id="PF05593">
    <property type="entry name" value="RHS_repeat"/>
    <property type="match status" value="1"/>
</dbReference>
<reference evidence="7" key="2">
    <citation type="submission" date="2020-09" db="EMBL/GenBank/DDBJ databases">
        <authorList>
            <person name="Sun Q."/>
            <person name="Kim S."/>
        </authorList>
    </citation>
    <scope>NUCLEOTIDE SEQUENCE</scope>
    <source>
        <strain evidence="7">KCTC 23077</strain>
    </source>
</reference>
<feature type="compositionally biased region" description="Basic and acidic residues" evidence="2">
    <location>
        <begin position="1275"/>
        <end position="1290"/>
    </location>
</feature>